<dbReference type="EMBL" id="JXTC01000159">
    <property type="protein sequence ID" value="PON84649.1"/>
    <property type="molecule type" value="Genomic_DNA"/>
</dbReference>
<gene>
    <name evidence="2" type="ORF">TorRG33x02_195880</name>
</gene>
<evidence type="ECO:0000256" key="1">
    <source>
        <dbReference type="SAM" id="MobiDB-lite"/>
    </source>
</evidence>
<feature type="region of interest" description="Disordered" evidence="1">
    <location>
        <begin position="36"/>
        <end position="64"/>
    </location>
</feature>
<proteinExistence type="predicted"/>
<keyword evidence="3" id="KW-1185">Reference proteome</keyword>
<accession>A0A2P5EGJ6</accession>
<reference evidence="3" key="1">
    <citation type="submission" date="2016-06" db="EMBL/GenBank/DDBJ databases">
        <title>Parallel loss of symbiosis genes in relatives of nitrogen-fixing non-legume Parasponia.</title>
        <authorList>
            <person name="Van Velzen R."/>
            <person name="Holmer R."/>
            <person name="Bu F."/>
            <person name="Rutten L."/>
            <person name="Van Zeijl A."/>
            <person name="Liu W."/>
            <person name="Santuari L."/>
            <person name="Cao Q."/>
            <person name="Sharma T."/>
            <person name="Shen D."/>
            <person name="Roswanjaya Y."/>
            <person name="Wardhani T."/>
            <person name="Kalhor M.S."/>
            <person name="Jansen J."/>
            <person name="Van den Hoogen J."/>
            <person name="Gungor B."/>
            <person name="Hartog M."/>
            <person name="Hontelez J."/>
            <person name="Verver J."/>
            <person name="Yang W.-C."/>
            <person name="Schijlen E."/>
            <person name="Repin R."/>
            <person name="Schilthuizen M."/>
            <person name="Schranz E."/>
            <person name="Heidstra R."/>
            <person name="Miyata K."/>
            <person name="Fedorova E."/>
            <person name="Kohlen W."/>
            <person name="Bisseling T."/>
            <person name="Smit S."/>
            <person name="Geurts R."/>
        </authorList>
    </citation>
    <scope>NUCLEOTIDE SEQUENCE [LARGE SCALE GENOMIC DNA]</scope>
    <source>
        <strain evidence="3">cv. RG33-2</strain>
    </source>
</reference>
<evidence type="ECO:0000313" key="3">
    <source>
        <dbReference type="Proteomes" id="UP000237000"/>
    </source>
</evidence>
<dbReference type="Proteomes" id="UP000237000">
    <property type="component" value="Unassembled WGS sequence"/>
</dbReference>
<dbReference type="OrthoDB" id="1931227at2759"/>
<dbReference type="AlphaFoldDB" id="A0A2P5EGJ6"/>
<name>A0A2P5EGJ6_TREOI</name>
<protein>
    <submittedName>
        <fullName evidence="2">Uncharacterized protein</fullName>
    </submittedName>
</protein>
<dbReference type="InParanoid" id="A0A2P5EGJ6"/>
<evidence type="ECO:0000313" key="2">
    <source>
        <dbReference type="EMBL" id="PON84649.1"/>
    </source>
</evidence>
<sequence>MNTLVRSTTATISRRFDGYEPLDHHHQRIMMRDERNQLGRRASSKRSKKLEGHRVRNSRSYRNERAKQRRIFLKTYKLAPVGNFHRRSETRKLDEFATKVKKVVVSVLSLIRIGSGSLRSCNCRLAIRASTPNPMCRK</sequence>
<comment type="caution">
    <text evidence="2">The sequence shown here is derived from an EMBL/GenBank/DDBJ whole genome shotgun (WGS) entry which is preliminary data.</text>
</comment>
<organism evidence="2 3">
    <name type="scientific">Trema orientale</name>
    <name type="common">Charcoal tree</name>
    <name type="synonym">Celtis orientalis</name>
    <dbReference type="NCBI Taxonomy" id="63057"/>
    <lineage>
        <taxon>Eukaryota</taxon>
        <taxon>Viridiplantae</taxon>
        <taxon>Streptophyta</taxon>
        <taxon>Embryophyta</taxon>
        <taxon>Tracheophyta</taxon>
        <taxon>Spermatophyta</taxon>
        <taxon>Magnoliopsida</taxon>
        <taxon>eudicotyledons</taxon>
        <taxon>Gunneridae</taxon>
        <taxon>Pentapetalae</taxon>
        <taxon>rosids</taxon>
        <taxon>fabids</taxon>
        <taxon>Rosales</taxon>
        <taxon>Cannabaceae</taxon>
        <taxon>Trema</taxon>
    </lineage>
</organism>